<evidence type="ECO:0000313" key="1">
    <source>
        <dbReference type="EMBL" id="EGJ29524.1"/>
    </source>
</evidence>
<sequence>MASVLTYHLRLADGDKHPIGLRWFKPWLKQLGMKNLSWWALVARLRWKWFGICPAMPTLQTSQNAIDRSRSVGQSPCMSRFAIGRRPRFANALRSL</sequence>
<name>F4Y113_9CYAN</name>
<protein>
    <submittedName>
        <fullName evidence="1">Uncharacterized protein</fullName>
    </submittedName>
</protein>
<dbReference type="HOGENOM" id="CLU_2356634_0_0_3"/>
<dbReference type="EMBL" id="GL890969">
    <property type="protein sequence ID" value="EGJ29524.1"/>
    <property type="molecule type" value="Genomic_DNA"/>
</dbReference>
<evidence type="ECO:0000313" key="2">
    <source>
        <dbReference type="Proteomes" id="UP000003959"/>
    </source>
</evidence>
<reference evidence="2" key="1">
    <citation type="journal article" date="2011" name="Proc. Natl. Acad. Sci. U.S.A.">
        <title>Genomic insights into the physiology and ecology of the marine filamentous cyanobacterium Lyngbya majuscula.</title>
        <authorList>
            <person name="Jones A.C."/>
            <person name="Monroe E.A."/>
            <person name="Podell S."/>
            <person name="Hess W.R."/>
            <person name="Klages S."/>
            <person name="Esquenazi E."/>
            <person name="Niessen S."/>
            <person name="Hoover H."/>
            <person name="Rothmann M."/>
            <person name="Lasken R.S."/>
            <person name="Yates J.R.III."/>
            <person name="Reinhardt R."/>
            <person name="Kube M."/>
            <person name="Burkart M.D."/>
            <person name="Allen E.E."/>
            <person name="Dorrestein P.C."/>
            <person name="Gerwick W.H."/>
            <person name="Gerwick L."/>
        </authorList>
    </citation>
    <scope>NUCLEOTIDE SEQUENCE [LARGE SCALE GENOMIC DNA]</scope>
    <source>
        <strain evidence="2">3L</strain>
    </source>
</reference>
<dbReference type="Proteomes" id="UP000003959">
    <property type="component" value="Unassembled WGS sequence"/>
</dbReference>
<accession>F4Y113</accession>
<gene>
    <name evidence="1" type="ORF">LYNGBM3L_62300</name>
</gene>
<dbReference type="AlphaFoldDB" id="F4Y113"/>
<organism evidence="1 2">
    <name type="scientific">Moorena producens 3L</name>
    <dbReference type="NCBI Taxonomy" id="489825"/>
    <lineage>
        <taxon>Bacteria</taxon>
        <taxon>Bacillati</taxon>
        <taxon>Cyanobacteriota</taxon>
        <taxon>Cyanophyceae</taxon>
        <taxon>Coleofasciculales</taxon>
        <taxon>Coleofasciculaceae</taxon>
        <taxon>Moorena</taxon>
    </lineage>
</organism>
<proteinExistence type="predicted"/>
<keyword evidence="2" id="KW-1185">Reference proteome</keyword>